<organism evidence="4 5">
    <name type="scientific">Chryseobacterium vrystaatense</name>
    <dbReference type="NCBI Taxonomy" id="307480"/>
    <lineage>
        <taxon>Bacteria</taxon>
        <taxon>Pseudomonadati</taxon>
        <taxon>Bacteroidota</taxon>
        <taxon>Flavobacteriia</taxon>
        <taxon>Flavobacteriales</taxon>
        <taxon>Weeksellaceae</taxon>
        <taxon>Chryseobacterium group</taxon>
        <taxon>Chryseobacterium</taxon>
    </lineage>
</organism>
<evidence type="ECO:0000256" key="1">
    <source>
        <dbReference type="ARBA" id="ARBA00008324"/>
    </source>
</evidence>
<keyword evidence="5" id="KW-1185">Reference proteome</keyword>
<dbReference type="PANTHER" id="PTHR21660">
    <property type="entry name" value="THIOESTERASE SUPERFAMILY MEMBER-RELATED"/>
    <property type="match status" value="1"/>
</dbReference>
<evidence type="ECO:0000256" key="2">
    <source>
        <dbReference type="ARBA" id="ARBA00022801"/>
    </source>
</evidence>
<comment type="similarity">
    <text evidence="1">Belongs to the thioesterase PaaI family.</text>
</comment>
<name>A0ABR4UKA5_9FLAO</name>
<dbReference type="InterPro" id="IPR006683">
    <property type="entry name" value="Thioestr_dom"/>
</dbReference>
<dbReference type="InterPro" id="IPR003736">
    <property type="entry name" value="PAAI_dom"/>
</dbReference>
<comment type="caution">
    <text evidence="4">The sequence shown here is derived from an EMBL/GenBank/DDBJ whole genome shotgun (WGS) entry which is preliminary data.</text>
</comment>
<dbReference type="Proteomes" id="UP000028719">
    <property type="component" value="Unassembled WGS sequence"/>
</dbReference>
<reference evidence="4 5" key="1">
    <citation type="submission" date="2014-07" db="EMBL/GenBank/DDBJ databases">
        <title>Genome of Chryseobacterium vrystaatense LMG 22846.</title>
        <authorList>
            <person name="Pipes S.E."/>
            <person name="Stropko S.J."/>
            <person name="Newman J.D."/>
        </authorList>
    </citation>
    <scope>NUCLEOTIDE SEQUENCE [LARGE SCALE GENOMIC DNA]</scope>
    <source>
        <strain evidence="4 5">LMG 22846</strain>
    </source>
</reference>
<evidence type="ECO:0000259" key="3">
    <source>
        <dbReference type="Pfam" id="PF03061"/>
    </source>
</evidence>
<accession>A0ABR4UKA5</accession>
<protein>
    <submittedName>
        <fullName evidence="4">Thioesterase</fullName>
    </submittedName>
</protein>
<feature type="domain" description="Thioesterase" evidence="3">
    <location>
        <begin position="44"/>
        <end position="119"/>
    </location>
</feature>
<dbReference type="PANTHER" id="PTHR21660:SF1">
    <property type="entry name" value="ACYL-COENZYME A THIOESTERASE 13"/>
    <property type="match status" value="1"/>
</dbReference>
<keyword evidence="2" id="KW-0378">Hydrolase</keyword>
<evidence type="ECO:0000313" key="4">
    <source>
        <dbReference type="EMBL" id="KFF25211.1"/>
    </source>
</evidence>
<dbReference type="Pfam" id="PF03061">
    <property type="entry name" value="4HBT"/>
    <property type="match status" value="1"/>
</dbReference>
<dbReference type="NCBIfam" id="TIGR00369">
    <property type="entry name" value="unchar_dom_1"/>
    <property type="match status" value="1"/>
</dbReference>
<dbReference type="Gene3D" id="3.10.129.10">
    <property type="entry name" value="Hotdog Thioesterase"/>
    <property type="match status" value="1"/>
</dbReference>
<gene>
    <name evidence="4" type="ORF">IW16_17505</name>
</gene>
<dbReference type="SUPFAM" id="SSF54637">
    <property type="entry name" value="Thioesterase/thiol ester dehydrase-isomerase"/>
    <property type="match status" value="1"/>
</dbReference>
<dbReference type="InterPro" id="IPR029069">
    <property type="entry name" value="HotDog_dom_sf"/>
</dbReference>
<sequence length="133" mass="14478">MYEKIKQSFDQQGLMKTLKAELVSVENGEVKISCTFSEALTQQHGFFHAGVATSIVDSACGYAAMTMMPEDTEVLTVEFKVNFMKPAKTDKLIAVGKVLQSGKTLTVCEGYVYDSSGEKLISKMTATMIGVSK</sequence>
<dbReference type="InterPro" id="IPR039298">
    <property type="entry name" value="ACOT13"/>
</dbReference>
<dbReference type="EMBL" id="JPRI01000006">
    <property type="protein sequence ID" value="KFF25211.1"/>
    <property type="molecule type" value="Genomic_DNA"/>
</dbReference>
<dbReference type="CDD" id="cd03443">
    <property type="entry name" value="PaaI_thioesterase"/>
    <property type="match status" value="1"/>
</dbReference>
<evidence type="ECO:0000313" key="5">
    <source>
        <dbReference type="Proteomes" id="UP000028719"/>
    </source>
</evidence>
<proteinExistence type="inferred from homology"/>